<reference evidence="3" key="1">
    <citation type="journal article" date="2019" name="Int. J. Syst. Evol. Microbiol.">
        <title>The Global Catalogue of Microorganisms (GCM) 10K type strain sequencing project: providing services to taxonomists for standard genome sequencing and annotation.</title>
        <authorList>
            <consortium name="The Broad Institute Genomics Platform"/>
            <consortium name="The Broad Institute Genome Sequencing Center for Infectious Disease"/>
            <person name="Wu L."/>
            <person name="Ma J."/>
        </authorList>
    </citation>
    <scope>NUCLEOTIDE SEQUENCE [LARGE SCALE GENOMIC DNA]</scope>
    <source>
        <strain evidence="3">CECT 7131</strain>
    </source>
</reference>
<keyword evidence="3" id="KW-1185">Reference proteome</keyword>
<dbReference type="Proteomes" id="UP001529369">
    <property type="component" value="Unassembled WGS sequence"/>
</dbReference>
<evidence type="ECO:0008006" key="4">
    <source>
        <dbReference type="Google" id="ProtNLM"/>
    </source>
</evidence>
<feature type="region of interest" description="Disordered" evidence="1">
    <location>
        <begin position="72"/>
        <end position="121"/>
    </location>
</feature>
<name>A0ABT8A0E1_9PROT</name>
<evidence type="ECO:0000313" key="2">
    <source>
        <dbReference type="EMBL" id="MDN3563171.1"/>
    </source>
</evidence>
<gene>
    <name evidence="2" type="ORF">QWZ14_02115</name>
</gene>
<organism evidence="2 3">
    <name type="scientific">Paeniroseomonas aquatica</name>
    <dbReference type="NCBI Taxonomy" id="373043"/>
    <lineage>
        <taxon>Bacteria</taxon>
        <taxon>Pseudomonadati</taxon>
        <taxon>Pseudomonadota</taxon>
        <taxon>Alphaproteobacteria</taxon>
        <taxon>Acetobacterales</taxon>
        <taxon>Acetobacteraceae</taxon>
        <taxon>Paeniroseomonas</taxon>
    </lineage>
</organism>
<evidence type="ECO:0000256" key="1">
    <source>
        <dbReference type="SAM" id="MobiDB-lite"/>
    </source>
</evidence>
<sequence length="213" mass="24138">MASNKHVLWLAFRMPRSLDCGHCSLALLATLMVSGCETLNRMDYLDQFFDPAGYSERHGNLEQRPNRLAQSVVPAKAEPQRKPIFEAAPSKHPGLSMTPDVPSRHELPSRPDPLPVSPSPVEQDRNVWVRNTVRQNDWLARDWEQLTPAQQLRVERQLVTGKARLTTEHIEPAAIWDTIGLTDRARLAFDDGPTFARTTSERTRAASIRMDRP</sequence>
<comment type="caution">
    <text evidence="2">The sequence shown here is derived from an EMBL/GenBank/DDBJ whole genome shotgun (WGS) entry which is preliminary data.</text>
</comment>
<protein>
    <recommendedName>
        <fullName evidence="4">DUF3035 domain-containing protein</fullName>
    </recommendedName>
</protein>
<dbReference type="RefSeq" id="WP_290314910.1">
    <property type="nucleotide sequence ID" value="NZ_JAUFPN010000018.1"/>
</dbReference>
<accession>A0ABT8A0E1</accession>
<evidence type="ECO:0000313" key="3">
    <source>
        <dbReference type="Proteomes" id="UP001529369"/>
    </source>
</evidence>
<dbReference type="EMBL" id="JAUFPN010000018">
    <property type="protein sequence ID" value="MDN3563171.1"/>
    <property type="molecule type" value="Genomic_DNA"/>
</dbReference>
<proteinExistence type="predicted"/>